<sequence>MNYLDHFVNYLKSEEKSDNTINSYLRDLKQFVSYLGKDMKELNQEDIDQYKNVLKEEGLKIKTINRKMVSVKQFIEFLNTECDQSIIVRIKQEKQQRQEYLEDMLDKHDFKKLVDAAVTNNDTRAKAIFYTLYYTGARVSEMLQIKAEDYKKEYIWVKGKGNKHRQLFISSKVRTAWLDYMKDRYDNSEFLFTGQRGRINRQTIHGVIKKYADLAGVDEGKAHAHNFRHFFCKSAIDKGLTIDTVADLAGHSDINTTRIYTRKTKPELMAAINEL</sequence>
<evidence type="ECO:0000313" key="8">
    <source>
        <dbReference type="EMBL" id="GAA0472739.1"/>
    </source>
</evidence>
<dbReference type="RefSeq" id="WP_343785135.1">
    <property type="nucleotide sequence ID" value="NZ_BAAACZ010000036.1"/>
</dbReference>
<evidence type="ECO:0000256" key="2">
    <source>
        <dbReference type="ARBA" id="ARBA00022908"/>
    </source>
</evidence>
<feature type="domain" description="Tyr recombinase" evidence="6">
    <location>
        <begin position="100"/>
        <end position="273"/>
    </location>
</feature>
<evidence type="ECO:0000256" key="4">
    <source>
        <dbReference type="ARBA" id="ARBA00023172"/>
    </source>
</evidence>
<comment type="similarity">
    <text evidence="1">Belongs to the 'phage' integrase family.</text>
</comment>
<dbReference type="InterPro" id="IPR044068">
    <property type="entry name" value="CB"/>
</dbReference>
<keyword evidence="2" id="KW-0229">DNA integration</keyword>
<evidence type="ECO:0000259" key="7">
    <source>
        <dbReference type="PROSITE" id="PS51900"/>
    </source>
</evidence>
<dbReference type="Pfam" id="PF00589">
    <property type="entry name" value="Phage_integrase"/>
    <property type="match status" value="1"/>
</dbReference>
<dbReference type="Proteomes" id="UP001500740">
    <property type="component" value="Unassembled WGS sequence"/>
</dbReference>
<dbReference type="InterPro" id="IPR004107">
    <property type="entry name" value="Integrase_SAM-like_N"/>
</dbReference>
<dbReference type="Pfam" id="PF02899">
    <property type="entry name" value="Phage_int_SAM_1"/>
    <property type="match status" value="1"/>
</dbReference>
<reference evidence="8 9" key="1">
    <citation type="journal article" date="2019" name="Int. J. Syst. Evol. Microbiol.">
        <title>The Global Catalogue of Microorganisms (GCM) 10K type strain sequencing project: providing services to taxonomists for standard genome sequencing and annotation.</title>
        <authorList>
            <consortium name="The Broad Institute Genomics Platform"/>
            <consortium name="The Broad Institute Genome Sequencing Center for Infectious Disease"/>
            <person name="Wu L."/>
            <person name="Ma J."/>
        </authorList>
    </citation>
    <scope>NUCLEOTIDE SEQUENCE [LARGE SCALE GENOMIC DNA]</scope>
    <source>
        <strain evidence="8 9">JCM 14193</strain>
    </source>
</reference>
<evidence type="ECO:0000256" key="3">
    <source>
        <dbReference type="ARBA" id="ARBA00023125"/>
    </source>
</evidence>
<dbReference type="PROSITE" id="PS51900">
    <property type="entry name" value="CB"/>
    <property type="match status" value="1"/>
</dbReference>
<dbReference type="InterPro" id="IPR002104">
    <property type="entry name" value="Integrase_catalytic"/>
</dbReference>
<gene>
    <name evidence="8" type="ORF">GCM10008935_30740</name>
</gene>
<evidence type="ECO:0000256" key="5">
    <source>
        <dbReference type="PROSITE-ProRule" id="PRU01248"/>
    </source>
</evidence>
<dbReference type="PROSITE" id="PS51898">
    <property type="entry name" value="TYR_RECOMBINASE"/>
    <property type="match status" value="1"/>
</dbReference>
<comment type="caution">
    <text evidence="8">The sequence shown here is derived from an EMBL/GenBank/DDBJ whole genome shotgun (WGS) entry which is preliminary data.</text>
</comment>
<protein>
    <submittedName>
        <fullName evidence="8">Tyrosine-type recombinase/integrase</fullName>
    </submittedName>
</protein>
<dbReference type="Gene3D" id="1.10.150.130">
    <property type="match status" value="1"/>
</dbReference>
<dbReference type="InterPro" id="IPR010998">
    <property type="entry name" value="Integrase_recombinase_N"/>
</dbReference>
<dbReference type="InterPro" id="IPR050090">
    <property type="entry name" value="Tyrosine_recombinase_XerCD"/>
</dbReference>
<evidence type="ECO:0000313" key="9">
    <source>
        <dbReference type="Proteomes" id="UP001500740"/>
    </source>
</evidence>
<dbReference type="EMBL" id="BAAACZ010000036">
    <property type="protein sequence ID" value="GAA0472739.1"/>
    <property type="molecule type" value="Genomic_DNA"/>
</dbReference>
<keyword evidence="9" id="KW-1185">Reference proteome</keyword>
<accession>A0ABN1AC05</accession>
<organism evidence="8 9">
    <name type="scientific">Alkalibacillus silvisoli</name>
    <dbReference type="NCBI Taxonomy" id="392823"/>
    <lineage>
        <taxon>Bacteria</taxon>
        <taxon>Bacillati</taxon>
        <taxon>Bacillota</taxon>
        <taxon>Bacilli</taxon>
        <taxon>Bacillales</taxon>
        <taxon>Bacillaceae</taxon>
        <taxon>Alkalibacillus</taxon>
    </lineage>
</organism>
<feature type="domain" description="Core-binding (CB)" evidence="7">
    <location>
        <begin position="1"/>
        <end position="79"/>
    </location>
</feature>
<keyword evidence="4" id="KW-0233">DNA recombination</keyword>
<keyword evidence="3 5" id="KW-0238">DNA-binding</keyword>
<dbReference type="InterPro" id="IPR011010">
    <property type="entry name" value="DNA_brk_join_enz"/>
</dbReference>
<evidence type="ECO:0000256" key="1">
    <source>
        <dbReference type="ARBA" id="ARBA00008857"/>
    </source>
</evidence>
<dbReference type="InterPro" id="IPR013762">
    <property type="entry name" value="Integrase-like_cat_sf"/>
</dbReference>
<name>A0ABN1AC05_9BACI</name>
<evidence type="ECO:0000259" key="6">
    <source>
        <dbReference type="PROSITE" id="PS51898"/>
    </source>
</evidence>
<dbReference type="PANTHER" id="PTHR30349">
    <property type="entry name" value="PHAGE INTEGRASE-RELATED"/>
    <property type="match status" value="1"/>
</dbReference>
<dbReference type="Gene3D" id="1.10.443.10">
    <property type="entry name" value="Intergrase catalytic core"/>
    <property type="match status" value="1"/>
</dbReference>
<proteinExistence type="inferred from homology"/>
<dbReference type="SUPFAM" id="SSF56349">
    <property type="entry name" value="DNA breaking-rejoining enzymes"/>
    <property type="match status" value="1"/>
</dbReference>
<dbReference type="PANTHER" id="PTHR30349:SF41">
    <property type="entry name" value="INTEGRASE_RECOMBINASE PROTEIN MJ0367-RELATED"/>
    <property type="match status" value="1"/>
</dbReference>